<dbReference type="EMBL" id="KZ308529">
    <property type="protein sequence ID" value="KAG8231073.1"/>
    <property type="molecule type" value="Genomic_DNA"/>
</dbReference>
<evidence type="ECO:0000256" key="9">
    <source>
        <dbReference type="ARBA" id="ARBA00032183"/>
    </source>
</evidence>
<comment type="caution">
    <text evidence="12">The sequence shown here is derived from an EMBL/GenBank/DDBJ whole genome shotgun (WGS) entry which is preliminary data.</text>
</comment>
<evidence type="ECO:0000256" key="7">
    <source>
        <dbReference type="ARBA" id="ARBA00023212"/>
    </source>
</evidence>
<dbReference type="PROSITE" id="PS50096">
    <property type="entry name" value="IQ"/>
    <property type="match status" value="1"/>
</dbReference>
<dbReference type="GO" id="GO:0031514">
    <property type="term" value="C:motile cilium"/>
    <property type="evidence" value="ECO:0007669"/>
    <property type="project" value="TreeGrafter"/>
</dbReference>
<evidence type="ECO:0000256" key="3">
    <source>
        <dbReference type="ARBA" id="ARBA00013738"/>
    </source>
</evidence>
<dbReference type="OrthoDB" id="10254713at2759"/>
<protein>
    <recommendedName>
        <fullName evidence="3">Dynein regulatory complex protein 9</fullName>
    </recommendedName>
    <alternativeName>
        <fullName evidence="9">IQ domain-containing protein G</fullName>
    </alternativeName>
</protein>
<evidence type="ECO:0000256" key="1">
    <source>
        <dbReference type="ARBA" id="ARBA00004611"/>
    </source>
</evidence>
<proteinExistence type="inferred from homology"/>
<evidence type="ECO:0000313" key="13">
    <source>
        <dbReference type="Proteomes" id="UP000792457"/>
    </source>
</evidence>
<comment type="similarity">
    <text evidence="2">Belongs to the DRC9 family.</text>
</comment>
<feature type="coiled-coil region" evidence="10">
    <location>
        <begin position="154"/>
        <end position="185"/>
    </location>
</feature>
<evidence type="ECO:0000256" key="5">
    <source>
        <dbReference type="ARBA" id="ARBA00022846"/>
    </source>
</evidence>
<evidence type="ECO:0000313" key="12">
    <source>
        <dbReference type="EMBL" id="KAG8231073.1"/>
    </source>
</evidence>
<dbReference type="PANTHER" id="PTHR14871">
    <property type="entry name" value="DYNEIN REGULATORY COMPLEX PROTEIN 9"/>
    <property type="match status" value="1"/>
</dbReference>
<keyword evidence="6" id="KW-0969">Cilium</keyword>
<evidence type="ECO:0000256" key="8">
    <source>
        <dbReference type="ARBA" id="ARBA00023273"/>
    </source>
</evidence>
<keyword evidence="13" id="KW-1185">Reference proteome</keyword>
<dbReference type="GO" id="GO:0044782">
    <property type="term" value="P:cilium organization"/>
    <property type="evidence" value="ECO:0007669"/>
    <property type="project" value="TreeGrafter"/>
</dbReference>
<evidence type="ECO:0000256" key="6">
    <source>
        <dbReference type="ARBA" id="ARBA00023069"/>
    </source>
</evidence>
<keyword evidence="8" id="KW-0966">Cell projection</keyword>
<keyword evidence="7" id="KW-0206">Cytoskeleton</keyword>
<organism evidence="12 13">
    <name type="scientific">Ladona fulva</name>
    <name type="common">Scarce chaser dragonfly</name>
    <name type="synonym">Libellula fulva</name>
    <dbReference type="NCBI Taxonomy" id="123851"/>
    <lineage>
        <taxon>Eukaryota</taxon>
        <taxon>Metazoa</taxon>
        <taxon>Ecdysozoa</taxon>
        <taxon>Arthropoda</taxon>
        <taxon>Hexapoda</taxon>
        <taxon>Insecta</taxon>
        <taxon>Pterygota</taxon>
        <taxon>Palaeoptera</taxon>
        <taxon>Odonata</taxon>
        <taxon>Epiprocta</taxon>
        <taxon>Anisoptera</taxon>
        <taxon>Libelluloidea</taxon>
        <taxon>Libellulidae</taxon>
        <taxon>Ladona</taxon>
    </lineage>
</organism>
<dbReference type="InterPro" id="IPR000048">
    <property type="entry name" value="IQ_motif_EF-hand-BS"/>
</dbReference>
<keyword evidence="5" id="KW-0282">Flagellum</keyword>
<keyword evidence="4" id="KW-0963">Cytoplasm</keyword>
<feature type="region of interest" description="Disordered" evidence="11">
    <location>
        <begin position="350"/>
        <end position="374"/>
    </location>
</feature>
<sequence>MEMDITEGENDDHFSSHAFLDIFCEETTMHDLECKILVAVLQNCMTQLNIVGQCIPVPIEECTVKYENLKKRFGSPEEKPKLGTGGIQISPRTQMLKKFQSKRTFLEGIIWNIMYELQHSKKFTFLLQTVKFLEKMQHEKESLEEMEVFNQNMVQKLQNNISDMQKNAELKLAEKLELIAKLQDKLTDEMMTRKVIQNFVRKWGKTQYDQFNWKNNQDLNSYTEKLMKAAKAVEDELKINENVIEHLTDSCDKLSRNIDYWKEKYDTDMANIEDRILSLKHFKQQQLKKLNELEEVYNAHQKEMDEFLNMKEERRRKEEKEALEHANAVLIQSWWRGLMVRRCLGQFRRRKKAVKDTKAKKKRPGKSPKATSKK</sequence>
<evidence type="ECO:0000256" key="2">
    <source>
        <dbReference type="ARBA" id="ARBA00008222"/>
    </source>
</evidence>
<reference evidence="12" key="2">
    <citation type="submission" date="2017-10" db="EMBL/GenBank/DDBJ databases">
        <title>Ladona fulva Genome sequencing and assembly.</title>
        <authorList>
            <person name="Murali S."/>
            <person name="Richards S."/>
            <person name="Bandaranaike D."/>
            <person name="Bellair M."/>
            <person name="Blankenburg K."/>
            <person name="Chao H."/>
            <person name="Dinh H."/>
            <person name="Doddapaneni H."/>
            <person name="Dugan-Rocha S."/>
            <person name="Elkadiri S."/>
            <person name="Gnanaolivu R."/>
            <person name="Hernandez B."/>
            <person name="Skinner E."/>
            <person name="Javaid M."/>
            <person name="Lee S."/>
            <person name="Li M."/>
            <person name="Ming W."/>
            <person name="Munidasa M."/>
            <person name="Muniz J."/>
            <person name="Nguyen L."/>
            <person name="Hughes D."/>
            <person name="Osuji N."/>
            <person name="Pu L.-L."/>
            <person name="Puazo M."/>
            <person name="Qu C."/>
            <person name="Quiroz J."/>
            <person name="Raj R."/>
            <person name="Weissenberger G."/>
            <person name="Xin Y."/>
            <person name="Zou X."/>
            <person name="Han Y."/>
            <person name="Worley K."/>
            <person name="Muzny D."/>
            <person name="Gibbs R."/>
        </authorList>
    </citation>
    <scope>NUCLEOTIDE SEQUENCE</scope>
    <source>
        <strain evidence="12">Sampled in the wild</strain>
    </source>
</reference>
<evidence type="ECO:0000256" key="4">
    <source>
        <dbReference type="ARBA" id="ARBA00022490"/>
    </source>
</evidence>
<dbReference type="CDD" id="cd23766">
    <property type="entry name" value="IQCG"/>
    <property type="match status" value="1"/>
</dbReference>
<dbReference type="AlphaFoldDB" id="A0A8K0KEW5"/>
<dbReference type="GO" id="GO:0005737">
    <property type="term" value="C:cytoplasm"/>
    <property type="evidence" value="ECO:0007669"/>
    <property type="project" value="TreeGrafter"/>
</dbReference>
<reference evidence="12" key="1">
    <citation type="submission" date="2013-04" db="EMBL/GenBank/DDBJ databases">
        <authorList>
            <person name="Qu J."/>
            <person name="Murali S.C."/>
            <person name="Bandaranaike D."/>
            <person name="Bellair M."/>
            <person name="Blankenburg K."/>
            <person name="Chao H."/>
            <person name="Dinh H."/>
            <person name="Doddapaneni H."/>
            <person name="Downs B."/>
            <person name="Dugan-Rocha S."/>
            <person name="Elkadiri S."/>
            <person name="Gnanaolivu R.D."/>
            <person name="Hernandez B."/>
            <person name="Javaid M."/>
            <person name="Jayaseelan J.C."/>
            <person name="Lee S."/>
            <person name="Li M."/>
            <person name="Ming W."/>
            <person name="Munidasa M."/>
            <person name="Muniz J."/>
            <person name="Nguyen L."/>
            <person name="Ongeri F."/>
            <person name="Osuji N."/>
            <person name="Pu L.-L."/>
            <person name="Puazo M."/>
            <person name="Qu C."/>
            <person name="Quiroz J."/>
            <person name="Raj R."/>
            <person name="Weissenberger G."/>
            <person name="Xin Y."/>
            <person name="Zou X."/>
            <person name="Han Y."/>
            <person name="Richards S."/>
            <person name="Worley K."/>
            <person name="Muzny D."/>
            <person name="Gibbs R."/>
        </authorList>
    </citation>
    <scope>NUCLEOTIDE SEQUENCE</scope>
    <source>
        <strain evidence="12">Sampled in the wild</strain>
    </source>
</reference>
<dbReference type="Pfam" id="PF00612">
    <property type="entry name" value="IQ"/>
    <property type="match status" value="1"/>
</dbReference>
<feature type="coiled-coil region" evidence="10">
    <location>
        <begin position="283"/>
        <end position="329"/>
    </location>
</feature>
<evidence type="ECO:0000256" key="10">
    <source>
        <dbReference type="SAM" id="Coils"/>
    </source>
</evidence>
<evidence type="ECO:0000256" key="11">
    <source>
        <dbReference type="SAM" id="MobiDB-lite"/>
    </source>
</evidence>
<dbReference type="PANTHER" id="PTHR14871:SF1">
    <property type="entry name" value="DYNEIN REGULATORY COMPLEX PROTEIN 9"/>
    <property type="match status" value="1"/>
</dbReference>
<dbReference type="InterPro" id="IPR042618">
    <property type="entry name" value="IQCG"/>
</dbReference>
<name>A0A8K0KEW5_LADFU</name>
<dbReference type="Proteomes" id="UP000792457">
    <property type="component" value="Unassembled WGS sequence"/>
</dbReference>
<accession>A0A8K0KEW5</accession>
<comment type="subcellular location">
    <subcellularLocation>
        <location evidence="1">Cytoplasm</location>
        <location evidence="1">Cytoskeleton</location>
        <location evidence="1">Flagellum axoneme</location>
    </subcellularLocation>
</comment>
<keyword evidence="10" id="KW-0175">Coiled coil</keyword>
<gene>
    <name evidence="12" type="ORF">J437_LFUL010699</name>
</gene>